<protein>
    <submittedName>
        <fullName evidence="3">Peptidase</fullName>
    </submittedName>
</protein>
<dbReference type="Gene3D" id="1.10.390.10">
    <property type="entry name" value="Neutral Protease Domain 2"/>
    <property type="match status" value="1"/>
</dbReference>
<dbReference type="PANTHER" id="PTHR45726">
    <property type="entry name" value="LEUKOTRIENE A-4 HYDROLASE"/>
    <property type="match status" value="1"/>
</dbReference>
<sequence length="716" mass="79146">MAGAPAEQSIRRRHVRDLRQPQPGPMAFPRMATCAVGWESLSAAGFRMTPTVRRSLTVALSLACVTAPALAAAAPASAATAAPPAPASVFDPLALFAPLQLPDAPNAYRSGSGVPGPAFWQNRADYDLSASIDPATHTLSGEAAITYTNHSPDTLDVLWLQLDQNIYRVDARAAASRPLKRKEFTDGMQIASVEIDQGGRRQSAHFIVDDTRMRVDLPQPLAGQGKALTVHIRYRYTIPGTWGGRTAVSASKQGDIYEIAQWYPRMAVYDDLRGWDTQPNLGSEFYLEYGNFDYAVTVPEGFLVAGSGALTNPQDVLSRTEQQRLEQARSSDRTVLIRTPAEVTAHAAKPAGKGTQTWRFHMDHTRDVAFAASPAFVWDAARINLPGGKHALAMSVYPVEGVGADKWNRSTEYVKGAIEHFSQWYPYPWPAAINLGGYGAGMEYPGIVFDGFEDGGKDLFWITAHEIGHTWFPMIVGSNERRHAFMDEGFNTFIDVYASDAFNQGEYAPKRDSEYAPKGGNPVDEILPLLADTRAPTLMDNADSTSETYRHPLTYFKGALGLVLLREQILGPARFDPAFRKYIATWAYKHPTPSDFFRLMESESGEDLSWWWRGWYLNNWQLDMGIADAHYLDHDPAKGVQVTLRSRQKLVMPATLRADLADGSHLDRRVPVETWLQTATPTLTLPTTQKVLHVTLDPDHVLPDADRSDTRVDVTG</sequence>
<dbReference type="InterPro" id="IPR027268">
    <property type="entry name" value="Peptidase_M4/M1_CTD_sf"/>
</dbReference>
<name>A0AAI8ET93_XANAC</name>
<evidence type="ECO:0000313" key="4">
    <source>
        <dbReference type="Proteomes" id="UP000000576"/>
    </source>
</evidence>
<dbReference type="KEGG" id="xac:XAC2999"/>
<dbReference type="EMBL" id="AE008923">
    <property type="protein sequence ID" value="AAM37844.1"/>
    <property type="molecule type" value="Genomic_DNA"/>
</dbReference>
<dbReference type="PANTHER" id="PTHR45726:SF3">
    <property type="entry name" value="LEUKOTRIENE A-4 HYDROLASE"/>
    <property type="match status" value="1"/>
</dbReference>
<proteinExistence type="predicted"/>
<gene>
    <name evidence="3" type="ordered locus">XAC2999</name>
</gene>
<dbReference type="CDD" id="cd09604">
    <property type="entry name" value="M1_APN_like"/>
    <property type="match status" value="1"/>
</dbReference>
<reference evidence="3 4" key="1">
    <citation type="journal article" date="2002" name="Nature">
        <title>Comparison of the genomes of two Xanthomonas pathogens with differing host specificities.</title>
        <authorList>
            <person name="da Silva A.C."/>
            <person name="Ferro J.A."/>
            <person name="Reinach F.C."/>
            <person name="Farah C.S."/>
            <person name="Furlan L.R."/>
            <person name="Quaggio R.B."/>
            <person name="Monteiro-Vitorello C.B."/>
            <person name="Van Sluys M.A."/>
            <person name="Almeida N.F."/>
            <person name="Alves L.M."/>
            <person name="do Amaral A.M."/>
            <person name="Bertolini M.C."/>
            <person name="Camargo L.E."/>
            <person name="Camarotte G."/>
            <person name="Cannavan F."/>
            <person name="Cardozo J."/>
            <person name="Chambergo F."/>
            <person name="Ciapina L.P."/>
            <person name="Cicarelli R.M."/>
            <person name="Coutinho L.L."/>
            <person name="Cursino-Santos J.R."/>
            <person name="El-Dorry H."/>
            <person name="Faria J.B."/>
            <person name="Ferreira A.J."/>
            <person name="Ferreira R.C."/>
            <person name="Ferro M.I."/>
            <person name="Formighieri E.F."/>
            <person name="Franco M.C."/>
            <person name="Greggio C.C."/>
            <person name="Gruber A."/>
            <person name="Katsuyama A.M."/>
            <person name="Kishi L.T."/>
            <person name="Leite R.P."/>
            <person name="Lemos E.G."/>
            <person name="Lemos M.V."/>
            <person name="Locali E.C."/>
            <person name="Machado M.A."/>
            <person name="Madeira A.M."/>
            <person name="Martinez-Rossi N.M."/>
            <person name="Martins E.C."/>
            <person name="Meidanis J."/>
            <person name="Menck C.F."/>
            <person name="Miyaki C.Y."/>
            <person name="Moon D.H."/>
            <person name="Moreira L.M."/>
            <person name="Novo M.T."/>
            <person name="Okura V.K."/>
            <person name="Oliveira M.C."/>
            <person name="Oliveira V.R."/>
            <person name="Pereira H.A."/>
            <person name="Rossi A."/>
            <person name="Sena J.A."/>
            <person name="Silva C."/>
            <person name="de Souza R.F."/>
            <person name="Spinola L.A."/>
            <person name="Takita M.A."/>
            <person name="Tamura R.E."/>
            <person name="Teixeira E.C."/>
            <person name="Tezza R.I."/>
            <person name="Trindade dos Santos M."/>
            <person name="Truffi D."/>
            <person name="Tsai S.M."/>
            <person name="White F.F."/>
            <person name="Setubal J.C."/>
            <person name="Kitajima J.P."/>
        </authorList>
    </citation>
    <scope>NUCLEOTIDE SEQUENCE [LARGE SCALE GENOMIC DNA]</scope>
    <source>
        <strain evidence="3 4">306</strain>
    </source>
</reference>
<feature type="region of interest" description="Disordered" evidence="1">
    <location>
        <begin position="1"/>
        <end position="26"/>
    </location>
</feature>
<dbReference type="GO" id="GO:0008270">
    <property type="term" value="F:zinc ion binding"/>
    <property type="evidence" value="ECO:0007669"/>
    <property type="project" value="InterPro"/>
</dbReference>
<organism evidence="3 4">
    <name type="scientific">Xanthomonas axonopodis pv. citri (strain 306)</name>
    <dbReference type="NCBI Taxonomy" id="190486"/>
    <lineage>
        <taxon>Bacteria</taxon>
        <taxon>Pseudomonadati</taxon>
        <taxon>Pseudomonadota</taxon>
        <taxon>Gammaproteobacteria</taxon>
        <taxon>Lysobacterales</taxon>
        <taxon>Lysobacteraceae</taxon>
        <taxon>Xanthomonas</taxon>
    </lineage>
</organism>
<dbReference type="SUPFAM" id="SSF55486">
    <property type="entry name" value="Metalloproteases ('zincins'), catalytic domain"/>
    <property type="match status" value="1"/>
</dbReference>
<dbReference type="InterPro" id="IPR034015">
    <property type="entry name" value="M1_LTA4H"/>
</dbReference>
<dbReference type="Pfam" id="PF01433">
    <property type="entry name" value="Peptidase_M1"/>
    <property type="match status" value="1"/>
</dbReference>
<evidence type="ECO:0000256" key="1">
    <source>
        <dbReference type="SAM" id="MobiDB-lite"/>
    </source>
</evidence>
<dbReference type="Proteomes" id="UP000000576">
    <property type="component" value="Chromosome"/>
</dbReference>
<evidence type="ECO:0000259" key="2">
    <source>
        <dbReference type="Pfam" id="PF01433"/>
    </source>
</evidence>
<evidence type="ECO:0000313" key="3">
    <source>
        <dbReference type="EMBL" id="AAM37844.1"/>
    </source>
</evidence>
<dbReference type="InterPro" id="IPR014782">
    <property type="entry name" value="Peptidase_M1_dom"/>
</dbReference>
<dbReference type="AlphaFoldDB" id="A0AAI8ET93"/>
<feature type="domain" description="Peptidase M1 membrane alanine aminopeptidase" evidence="2">
    <location>
        <begin position="459"/>
        <end position="615"/>
    </location>
</feature>
<dbReference type="GO" id="GO:0008237">
    <property type="term" value="F:metallopeptidase activity"/>
    <property type="evidence" value="ECO:0007669"/>
    <property type="project" value="InterPro"/>
</dbReference>
<accession>A0AAI8ET93</accession>